<dbReference type="EMBL" id="LSSK01001135">
    <property type="protein sequence ID" value="OMH80603.1"/>
    <property type="molecule type" value="Genomic_DNA"/>
</dbReference>
<sequence>MKAGGGGVLLHFTKCQFPIGNRGSIHSWALGEQAQLNKNKEKWRKEGGGVQALTEPLRGLNDCYFPTTCPDWPQRRKRNDESRSFVEKKD</sequence>
<reference evidence="2" key="1">
    <citation type="submission" date="2017-01" db="EMBL/GenBank/DDBJ databases">
        <authorList>
            <person name="Wang Y."/>
            <person name="White M."/>
            <person name="Kvist S."/>
            <person name="Moncalvo J.-M."/>
        </authorList>
    </citation>
    <scope>NUCLEOTIDE SEQUENCE [LARGE SCALE GENOMIC DNA]</scope>
    <source>
        <strain evidence="2">COL-18-3</strain>
    </source>
</reference>
<dbReference type="Proteomes" id="UP000188320">
    <property type="component" value="Unassembled WGS sequence"/>
</dbReference>
<accession>A0A1R1PI67</accession>
<name>A0A1R1PI67_ZANCU</name>
<comment type="caution">
    <text evidence="1">The sequence shown here is derived from an EMBL/GenBank/DDBJ whole genome shotgun (WGS) entry which is preliminary data.</text>
</comment>
<evidence type="ECO:0000313" key="1">
    <source>
        <dbReference type="EMBL" id="OMH80603.1"/>
    </source>
</evidence>
<evidence type="ECO:0000313" key="2">
    <source>
        <dbReference type="Proteomes" id="UP000188320"/>
    </source>
</evidence>
<proteinExistence type="predicted"/>
<dbReference type="AlphaFoldDB" id="A0A1R1PI67"/>
<keyword evidence="2" id="KW-1185">Reference proteome</keyword>
<protein>
    <submittedName>
        <fullName evidence="1">Uncharacterized protein</fullName>
    </submittedName>
</protein>
<gene>
    <name evidence="1" type="ORF">AX774_g5962</name>
</gene>
<organism evidence="1 2">
    <name type="scientific">Zancudomyces culisetae</name>
    <name type="common">Gut fungus</name>
    <name type="synonym">Smittium culisetae</name>
    <dbReference type="NCBI Taxonomy" id="1213189"/>
    <lineage>
        <taxon>Eukaryota</taxon>
        <taxon>Fungi</taxon>
        <taxon>Fungi incertae sedis</taxon>
        <taxon>Zoopagomycota</taxon>
        <taxon>Kickxellomycotina</taxon>
        <taxon>Harpellomycetes</taxon>
        <taxon>Harpellales</taxon>
        <taxon>Legeriomycetaceae</taxon>
        <taxon>Zancudomyces</taxon>
    </lineage>
</organism>